<evidence type="ECO:0000256" key="4">
    <source>
        <dbReference type="ARBA" id="ARBA00022840"/>
    </source>
</evidence>
<evidence type="ECO:0000256" key="2">
    <source>
        <dbReference type="ARBA" id="ARBA00022801"/>
    </source>
</evidence>
<keyword evidence="4" id="KW-0067">ATP-binding</keyword>
<dbReference type="RefSeq" id="WP_107957287.1">
    <property type="nucleotide sequence ID" value="NZ_QAOG01000002.1"/>
</dbReference>
<dbReference type="InterPro" id="IPR029030">
    <property type="entry name" value="Caspase-like_dom_sf"/>
</dbReference>
<keyword evidence="2" id="KW-0378">Hydrolase</keyword>
<feature type="domain" description="Helicase ATP-binding" evidence="5">
    <location>
        <begin position="293"/>
        <end position="466"/>
    </location>
</feature>
<gene>
    <name evidence="7" type="ORF">C8J26_1424</name>
</gene>
<keyword evidence="8" id="KW-1185">Reference proteome</keyword>
<dbReference type="Gene3D" id="3.40.50.1460">
    <property type="match status" value="1"/>
</dbReference>
<dbReference type="SMART" id="SM00487">
    <property type="entry name" value="DEXDc"/>
    <property type="match status" value="1"/>
</dbReference>
<protein>
    <submittedName>
        <fullName evidence="7">Replicative superfamily II helicase</fullName>
    </submittedName>
</protein>
<dbReference type="Pfam" id="PF00271">
    <property type="entry name" value="Helicase_C"/>
    <property type="match status" value="1"/>
</dbReference>
<dbReference type="SUPFAM" id="SSF52540">
    <property type="entry name" value="P-loop containing nucleoside triphosphate hydrolases"/>
    <property type="match status" value="1"/>
</dbReference>
<dbReference type="GO" id="GO:0004197">
    <property type="term" value="F:cysteine-type endopeptidase activity"/>
    <property type="evidence" value="ECO:0007669"/>
    <property type="project" value="InterPro"/>
</dbReference>
<keyword evidence="1" id="KW-0547">Nucleotide-binding</keyword>
<evidence type="ECO:0000256" key="3">
    <source>
        <dbReference type="ARBA" id="ARBA00022806"/>
    </source>
</evidence>
<dbReference type="GO" id="GO:0004386">
    <property type="term" value="F:helicase activity"/>
    <property type="evidence" value="ECO:0007669"/>
    <property type="project" value="UniProtKB-KW"/>
</dbReference>
<dbReference type="Pfam" id="PF00656">
    <property type="entry name" value="Peptidase_C14"/>
    <property type="match status" value="1"/>
</dbReference>
<dbReference type="AlphaFoldDB" id="A0A2T5GP49"/>
<dbReference type="Gene3D" id="1.10.3380.20">
    <property type="match status" value="1"/>
</dbReference>
<proteinExistence type="predicted"/>
<dbReference type="SMART" id="SM00490">
    <property type="entry name" value="HELICc"/>
    <property type="match status" value="1"/>
</dbReference>
<dbReference type="InterPro" id="IPR027417">
    <property type="entry name" value="P-loop_NTPase"/>
</dbReference>
<evidence type="ECO:0000259" key="6">
    <source>
        <dbReference type="PROSITE" id="PS51194"/>
    </source>
</evidence>
<dbReference type="EMBL" id="QAOG01000002">
    <property type="protein sequence ID" value="PTQ61101.1"/>
    <property type="molecule type" value="Genomic_DNA"/>
</dbReference>
<dbReference type="InterPro" id="IPR011545">
    <property type="entry name" value="DEAD/DEAH_box_helicase_dom"/>
</dbReference>
<dbReference type="InterPro" id="IPR014001">
    <property type="entry name" value="Helicase_ATP-bd"/>
</dbReference>
<evidence type="ECO:0000313" key="7">
    <source>
        <dbReference type="EMBL" id="PTQ61101.1"/>
    </source>
</evidence>
<evidence type="ECO:0000256" key="1">
    <source>
        <dbReference type="ARBA" id="ARBA00022741"/>
    </source>
</evidence>
<dbReference type="Gene3D" id="3.40.50.300">
    <property type="entry name" value="P-loop containing nucleotide triphosphate hydrolases"/>
    <property type="match status" value="2"/>
</dbReference>
<comment type="caution">
    <text evidence="7">The sequence shown here is derived from an EMBL/GenBank/DDBJ whole genome shotgun (WGS) entry which is preliminary data.</text>
</comment>
<dbReference type="GO" id="GO:0006508">
    <property type="term" value="P:proteolysis"/>
    <property type="evidence" value="ECO:0007669"/>
    <property type="project" value="InterPro"/>
</dbReference>
<dbReference type="InterPro" id="IPR001650">
    <property type="entry name" value="Helicase_C-like"/>
</dbReference>
<name>A0A2T5GP49_9SPHN</name>
<reference evidence="7 8" key="1">
    <citation type="submission" date="2018-04" db="EMBL/GenBank/DDBJ databases">
        <title>Genomic Encyclopedia of Type Strains, Phase III (KMG-III): the genomes of soil and plant-associated and newly described type strains.</title>
        <authorList>
            <person name="Whitman W."/>
        </authorList>
    </citation>
    <scope>NUCLEOTIDE SEQUENCE [LARGE SCALE GENOMIC DNA]</scope>
    <source>
        <strain evidence="7 8">MA101b</strain>
    </source>
</reference>
<dbReference type="InterPro" id="IPR011600">
    <property type="entry name" value="Pept_C14_caspase"/>
</dbReference>
<dbReference type="PANTHER" id="PTHR47961">
    <property type="entry name" value="DNA POLYMERASE THETA, PUTATIVE (AFU_ORTHOLOGUE AFUA_1G05260)-RELATED"/>
    <property type="match status" value="1"/>
</dbReference>
<organism evidence="7 8">
    <name type="scientific">Sphingomonas aurantiaca</name>
    <dbReference type="NCBI Taxonomy" id="185949"/>
    <lineage>
        <taxon>Bacteria</taxon>
        <taxon>Pseudomonadati</taxon>
        <taxon>Pseudomonadota</taxon>
        <taxon>Alphaproteobacteria</taxon>
        <taxon>Sphingomonadales</taxon>
        <taxon>Sphingomonadaceae</taxon>
        <taxon>Sphingomonas</taxon>
    </lineage>
</organism>
<feature type="domain" description="Helicase C-terminal" evidence="6">
    <location>
        <begin position="510"/>
        <end position="708"/>
    </location>
</feature>
<dbReference type="InterPro" id="IPR050474">
    <property type="entry name" value="Hel308_SKI2-like"/>
</dbReference>
<evidence type="ECO:0000313" key="8">
    <source>
        <dbReference type="Proteomes" id="UP000244189"/>
    </source>
</evidence>
<evidence type="ECO:0000259" key="5">
    <source>
        <dbReference type="PROSITE" id="PS51192"/>
    </source>
</evidence>
<dbReference type="SUPFAM" id="SSF52129">
    <property type="entry name" value="Caspase-like"/>
    <property type="match status" value="1"/>
</dbReference>
<accession>A0A2T5GP49</accession>
<dbReference type="Proteomes" id="UP000244189">
    <property type="component" value="Unassembled WGS sequence"/>
</dbReference>
<dbReference type="CDD" id="cd18795">
    <property type="entry name" value="SF2_C_Ski2"/>
    <property type="match status" value="1"/>
</dbReference>
<dbReference type="PROSITE" id="PS51194">
    <property type="entry name" value="HELICASE_CTER"/>
    <property type="match status" value="1"/>
</dbReference>
<dbReference type="GO" id="GO:0005524">
    <property type="term" value="F:ATP binding"/>
    <property type="evidence" value="ECO:0007669"/>
    <property type="project" value="UniProtKB-KW"/>
</dbReference>
<dbReference type="PANTHER" id="PTHR47961:SF10">
    <property type="entry name" value="ATP-DEPENDENT DNA HELICASE HEL308"/>
    <property type="match status" value="1"/>
</dbReference>
<dbReference type="GO" id="GO:0003676">
    <property type="term" value="F:nucleic acid binding"/>
    <property type="evidence" value="ECO:0007669"/>
    <property type="project" value="InterPro"/>
</dbReference>
<dbReference type="SUPFAM" id="SSF158702">
    <property type="entry name" value="Sec63 N-terminal domain-like"/>
    <property type="match status" value="1"/>
</dbReference>
<keyword evidence="3 7" id="KW-0347">Helicase</keyword>
<sequence>MMRAAFFGIDRHSDPFVGDLTGAARDATALWAIMSDSIQGLDPQLITNENATLEAVRAAMDATLGAADETDVVILGFAGHGTPDHRLVLHDTSVADIPGTTLGMDELAQRFRDTRARAVILLLDCCFSGGAPARVLDVGLVPRNGIAFPLVEVAGQGRILFAASSAEQEALEDPQTRHGLFTKAIIDTLLAAEVPIGVLEIVDRVTRLVGADAGRFGYEQSPTMFGQTQGDLMLPPGRIGDRYRAAFPEYGNLQTTGDIRELSQAGIPEEAIDAWHERFPGGLNALQIAAVNDRGILSGQSLMVVAPTSAGKTFVGELAALKAIADGKKAVFLLPYKALVNEKFEDFSALYGGRLGLRIARCSGDWQDQVGEVLRGKYDIAFFTYEKFLSLSVSSTHILNQIGLVVLDEAQFITEPGRGMVVELLLTSLVSARQRGVSPQVITLSAVIGHTNNFDRWLDCALLQTNERPVPLVEGALDRSGALTRAGPGGAETVQFIERHRIQQRRPKPSSQDVIVPLVQQLVARGEKVIVFRNARGPASGCAEYLANELGLDAAQDVLDALPEGDPSAMSERLRRALAGGVAFHNGDLTRDERVAVERGFRGHNGSIKVLVATSTVAAGVNTPASTVIIAETDFPGRVRTPYTVGQYKNMAGRAGRLGFEAEGKSIILADTPMERNQLFRQYVQGQPEAITSSFNPNQPGTWVIRLLAQVRDVPREAVIDLVANTYGGYLAALQNPGWRVQMGENLERLINRMIADGLIDQEGDNLRLTMLGRACGESPLSLESAMRLVELLRRIEPGDATLENLLVLIECLPERDEDYTPQSGKNGEPRWQQEAGARFGFNIARSLSHRADSDVAFYGRCKRALIVSDWIAGEPTTDIEARYSSNAFSRVGHGDIRGFADGSRFLLDSALRIAAIVLDRADDQEAAALLLTRLDLGLPADALPMSAVSFPLTRGEILSLYRAGHRDKDAILALNAAQLTAIIGRRGDAFHRALQPALEGAA</sequence>
<dbReference type="PROSITE" id="PS51192">
    <property type="entry name" value="HELICASE_ATP_BIND_1"/>
    <property type="match status" value="1"/>
</dbReference>
<dbReference type="Pfam" id="PF00270">
    <property type="entry name" value="DEAD"/>
    <property type="match status" value="1"/>
</dbReference>